<dbReference type="OrthoDB" id="4841127at2759"/>
<evidence type="ECO:0000256" key="1">
    <source>
        <dbReference type="SAM" id="MobiDB-lite"/>
    </source>
</evidence>
<accession>A0A8H3ZW95</accession>
<dbReference type="AlphaFoldDB" id="A0A8H3ZW95"/>
<feature type="region of interest" description="Disordered" evidence="1">
    <location>
        <begin position="1"/>
        <end position="57"/>
    </location>
</feature>
<proteinExistence type="predicted"/>
<evidence type="ECO:0000313" key="2">
    <source>
        <dbReference type="EMBL" id="KAF0329606.1"/>
    </source>
</evidence>
<evidence type="ECO:0000313" key="3">
    <source>
        <dbReference type="Proteomes" id="UP000434172"/>
    </source>
</evidence>
<feature type="compositionally biased region" description="Basic and acidic residues" evidence="1">
    <location>
        <begin position="20"/>
        <end position="57"/>
    </location>
</feature>
<sequence length="289" mass="33311">MPPPPDPDNAEGALDGGHSSAEEDYKEITRQQVDRTRELRDEEKPVEPARDRERTILEQEYEKARRKKLSQIETAITDIQSQSSGQPRETLTVKSLRDNSYDLISVIALPNEHLSMTMFGSSLSLERGSPKKRTHIPTLDAWLVLGNMVMSGTPDRTFPGPDEAGMMTVPMNKYHDLEVTFHSVDYMEVKVPAGAVRQYRKCLPESEGGLYRDTGQYQIDDPADGKSGPREYLTFYGVRRTPERDRENRTERQRLQGYRRPRTPPSPRETWFERNHPMGEFYDSRYSEK</sequence>
<dbReference type="Proteomes" id="UP000434172">
    <property type="component" value="Unassembled WGS sequence"/>
</dbReference>
<reference evidence="2 3" key="1">
    <citation type="submission" date="2019-12" db="EMBL/GenBank/DDBJ databases">
        <title>A genome sequence resource for the geographically widespread anthracnose pathogen Colletotrichum asianum.</title>
        <authorList>
            <person name="Meng Y."/>
        </authorList>
    </citation>
    <scope>NUCLEOTIDE SEQUENCE [LARGE SCALE GENOMIC DNA]</scope>
    <source>
        <strain evidence="2 3">ICMP 18580</strain>
    </source>
</reference>
<name>A0A8H3ZW95_9PEZI</name>
<keyword evidence="3" id="KW-1185">Reference proteome</keyword>
<dbReference type="EMBL" id="WOWK01000011">
    <property type="protein sequence ID" value="KAF0329606.1"/>
    <property type="molecule type" value="Genomic_DNA"/>
</dbReference>
<protein>
    <submittedName>
        <fullName evidence="2">Uncharacterized protein</fullName>
    </submittedName>
</protein>
<feature type="compositionally biased region" description="Basic and acidic residues" evidence="1">
    <location>
        <begin position="240"/>
        <end position="254"/>
    </location>
</feature>
<gene>
    <name evidence="2" type="ORF">GQ607_003174</name>
</gene>
<feature type="region of interest" description="Disordered" evidence="1">
    <location>
        <begin position="239"/>
        <end position="275"/>
    </location>
</feature>
<comment type="caution">
    <text evidence="2">The sequence shown here is derived from an EMBL/GenBank/DDBJ whole genome shotgun (WGS) entry which is preliminary data.</text>
</comment>
<organism evidence="2 3">
    <name type="scientific">Colletotrichum asianum</name>
    <dbReference type="NCBI Taxonomy" id="702518"/>
    <lineage>
        <taxon>Eukaryota</taxon>
        <taxon>Fungi</taxon>
        <taxon>Dikarya</taxon>
        <taxon>Ascomycota</taxon>
        <taxon>Pezizomycotina</taxon>
        <taxon>Sordariomycetes</taxon>
        <taxon>Hypocreomycetidae</taxon>
        <taxon>Glomerellales</taxon>
        <taxon>Glomerellaceae</taxon>
        <taxon>Colletotrichum</taxon>
        <taxon>Colletotrichum gloeosporioides species complex</taxon>
    </lineage>
</organism>